<dbReference type="EMBL" id="JBHSDC010000002">
    <property type="protein sequence ID" value="MFC4230833.1"/>
    <property type="molecule type" value="Genomic_DNA"/>
</dbReference>
<organism evidence="2 3">
    <name type="scientific">Parasediminibacterium paludis</name>
    <dbReference type="NCBI Taxonomy" id="908966"/>
    <lineage>
        <taxon>Bacteria</taxon>
        <taxon>Pseudomonadati</taxon>
        <taxon>Bacteroidota</taxon>
        <taxon>Chitinophagia</taxon>
        <taxon>Chitinophagales</taxon>
        <taxon>Chitinophagaceae</taxon>
        <taxon>Parasediminibacterium</taxon>
    </lineage>
</organism>
<keyword evidence="3" id="KW-1185">Reference proteome</keyword>
<evidence type="ECO:0000313" key="3">
    <source>
        <dbReference type="Proteomes" id="UP001595906"/>
    </source>
</evidence>
<keyword evidence="1" id="KW-1133">Transmembrane helix</keyword>
<sequence length="396" mass="43404">MSKSNSNKIPPYNFAHISSYVNGKMSREEMYAFEKAMQADPFLEDAVEGFREANIKKAEADVTAIKAALLPEKESAKIFPFHTLYKNWFSAAAVIIVIGTIGAVTFAILKPNNTNQQVAIVTPATEKPKALVDTIHSISNSPTAANGKPTPSFTLTTRQPVIVADKVVSASLTQQETISSLQDDQVRKLDSTHFYNNTSIAKLSDKEINGLPPNNIDTTLKGKMSDSKKETVHTDLSKQMVAVNGYLDTHQIINALTKDTTQTAKNTLNDVVIIGYGSAKRKEVAGRVGKITIDPLDSLMPVGGWQYYSKYMNQKIGFIGDTISNNSLVITDRNGNTLDDIEIEFSVDKNGSAYNVKVINDIDSTQAKTIANAVVEGPKWMSRKKKNKAKIPLKFP</sequence>
<dbReference type="Proteomes" id="UP001595906">
    <property type="component" value="Unassembled WGS sequence"/>
</dbReference>
<proteinExistence type="predicted"/>
<evidence type="ECO:0000313" key="2">
    <source>
        <dbReference type="EMBL" id="MFC4230833.1"/>
    </source>
</evidence>
<feature type="transmembrane region" description="Helical" evidence="1">
    <location>
        <begin position="88"/>
        <end position="109"/>
    </location>
</feature>
<dbReference type="RefSeq" id="WP_379012218.1">
    <property type="nucleotide sequence ID" value="NZ_JBHSDC010000002.1"/>
</dbReference>
<keyword evidence="1" id="KW-0472">Membrane</keyword>
<evidence type="ECO:0008006" key="4">
    <source>
        <dbReference type="Google" id="ProtNLM"/>
    </source>
</evidence>
<reference evidence="3" key="1">
    <citation type="journal article" date="2019" name="Int. J. Syst. Evol. Microbiol.">
        <title>The Global Catalogue of Microorganisms (GCM) 10K type strain sequencing project: providing services to taxonomists for standard genome sequencing and annotation.</title>
        <authorList>
            <consortium name="The Broad Institute Genomics Platform"/>
            <consortium name="The Broad Institute Genome Sequencing Center for Infectious Disease"/>
            <person name="Wu L."/>
            <person name="Ma J."/>
        </authorList>
    </citation>
    <scope>NUCLEOTIDE SEQUENCE [LARGE SCALE GENOMIC DNA]</scope>
    <source>
        <strain evidence="3">CECT 8010</strain>
    </source>
</reference>
<gene>
    <name evidence="2" type="ORF">ACFOW1_02950</name>
</gene>
<comment type="caution">
    <text evidence="2">The sequence shown here is derived from an EMBL/GenBank/DDBJ whole genome shotgun (WGS) entry which is preliminary data.</text>
</comment>
<keyword evidence="1" id="KW-0812">Transmembrane</keyword>
<name>A0ABV8PRQ2_9BACT</name>
<protein>
    <recommendedName>
        <fullName evidence="4">TonB-like protein</fullName>
    </recommendedName>
</protein>
<accession>A0ABV8PRQ2</accession>
<evidence type="ECO:0000256" key="1">
    <source>
        <dbReference type="SAM" id="Phobius"/>
    </source>
</evidence>